<dbReference type="PANTHER" id="PTHR15079">
    <property type="entry name" value="MYD88"/>
    <property type="match status" value="1"/>
</dbReference>
<dbReference type="GO" id="GO:0008063">
    <property type="term" value="P:Toll signaling pathway"/>
    <property type="evidence" value="ECO:0007669"/>
    <property type="project" value="TreeGrafter"/>
</dbReference>
<name>A0A9P0C2J5_CHRIL</name>
<dbReference type="EMBL" id="LR824008">
    <property type="protein sequence ID" value="CAH0604454.1"/>
    <property type="molecule type" value="Genomic_DNA"/>
</dbReference>
<dbReference type="AlphaFoldDB" id="A0A9P0C2J5"/>
<dbReference type="SUPFAM" id="SSF47986">
    <property type="entry name" value="DEATH domain"/>
    <property type="match status" value="1"/>
</dbReference>
<gene>
    <name evidence="7" type="ORF">CINC_LOCUS10863</name>
</gene>
<sequence length="424" mass="48996">MRADNEIHSLPVSCLPLRSRELLTCLLDTPKTIPTDGPEKLPRDWRGLAYLVNVSSEKAAYIQMRPNKTIEVLDIWQQDCTATVGQLLNHLVRLDRYDVHDDLTEDLREAMRRGELVVNRQNQIAINNNNNNSSNSNQEQVFRAITYDDRPGHEQHYDAFVLYAKEDKAFVNELLERMRAEGFQLCTEDSLQAGHMTPYAPVAQLISERCQRIILVCSPEFLSSQANTFYRDYAQAVSIESSYHKIIPIMYRECQLPSHLAFYHKLYYNEDEERAMYDFWLKLKQSLELARVGGASRLRAAPPAPRLPARRAPAAAHQHRGAAALLLHQRLPGREPVPPLHAPKYLHERPGLPPRRLHERRQPVAVQRQPEKRLQRREEEKARQTDANPEHFKTKEIEKSHYGRSLAEFCQTRMDINATSLQAC</sequence>
<keyword evidence="3" id="KW-0395">Inflammatory response</keyword>
<evidence type="ECO:0000256" key="4">
    <source>
        <dbReference type="SAM" id="MobiDB-lite"/>
    </source>
</evidence>
<dbReference type="GO" id="GO:0043123">
    <property type="term" value="P:positive regulation of canonical NF-kappaB signal transduction"/>
    <property type="evidence" value="ECO:0007669"/>
    <property type="project" value="InterPro"/>
</dbReference>
<dbReference type="GO" id="GO:0005737">
    <property type="term" value="C:cytoplasm"/>
    <property type="evidence" value="ECO:0007669"/>
    <property type="project" value="UniProtKB-SubCell"/>
</dbReference>
<dbReference type="InterPro" id="IPR017281">
    <property type="entry name" value="Myelin_different_resp_MyD88"/>
</dbReference>
<dbReference type="Pfam" id="PF13676">
    <property type="entry name" value="TIR_2"/>
    <property type="match status" value="1"/>
</dbReference>
<dbReference type="InterPro" id="IPR000157">
    <property type="entry name" value="TIR_dom"/>
</dbReference>
<dbReference type="InterPro" id="IPR011029">
    <property type="entry name" value="DEATH-like_dom_sf"/>
</dbReference>
<feature type="compositionally biased region" description="Basic and acidic residues" evidence="4">
    <location>
        <begin position="369"/>
        <end position="391"/>
    </location>
</feature>
<dbReference type="GO" id="GO:0035325">
    <property type="term" value="F:Toll-like receptor binding"/>
    <property type="evidence" value="ECO:0007669"/>
    <property type="project" value="TreeGrafter"/>
</dbReference>
<evidence type="ECO:0000256" key="1">
    <source>
        <dbReference type="ARBA" id="ARBA00004496"/>
    </source>
</evidence>
<dbReference type="GO" id="GO:0050830">
    <property type="term" value="P:defense response to Gram-positive bacterium"/>
    <property type="evidence" value="ECO:0007669"/>
    <property type="project" value="TreeGrafter"/>
</dbReference>
<feature type="domain" description="TIR" evidence="6">
    <location>
        <begin position="155"/>
        <end position="287"/>
    </location>
</feature>
<evidence type="ECO:0000313" key="8">
    <source>
        <dbReference type="Proteomes" id="UP001154114"/>
    </source>
</evidence>
<proteinExistence type="predicted"/>
<dbReference type="GO" id="GO:0070976">
    <property type="term" value="F:TIR domain binding"/>
    <property type="evidence" value="ECO:0007669"/>
    <property type="project" value="InterPro"/>
</dbReference>
<dbReference type="InterPro" id="IPR000488">
    <property type="entry name" value="Death_dom"/>
</dbReference>
<dbReference type="PROSITE" id="PS50104">
    <property type="entry name" value="TIR"/>
    <property type="match status" value="1"/>
</dbReference>
<dbReference type="Gene3D" id="1.10.533.10">
    <property type="entry name" value="Death Domain, Fas"/>
    <property type="match status" value="1"/>
</dbReference>
<reference evidence="7" key="1">
    <citation type="submission" date="2021-12" db="EMBL/GenBank/DDBJ databases">
        <authorList>
            <person name="King R."/>
        </authorList>
    </citation>
    <scope>NUCLEOTIDE SEQUENCE</scope>
</reference>
<dbReference type="PROSITE" id="PS50017">
    <property type="entry name" value="DEATH_DOMAIN"/>
    <property type="match status" value="1"/>
</dbReference>
<dbReference type="GO" id="GO:0034142">
    <property type="term" value="P:toll-like receptor 4 signaling pathway"/>
    <property type="evidence" value="ECO:0007669"/>
    <property type="project" value="TreeGrafter"/>
</dbReference>
<dbReference type="SUPFAM" id="SSF52200">
    <property type="entry name" value="Toll/Interleukin receptor TIR domain"/>
    <property type="match status" value="1"/>
</dbReference>
<evidence type="ECO:0000313" key="7">
    <source>
        <dbReference type="EMBL" id="CAH0604454.1"/>
    </source>
</evidence>
<dbReference type="Pfam" id="PF00531">
    <property type="entry name" value="Death"/>
    <property type="match status" value="1"/>
</dbReference>
<comment type="subcellular location">
    <subcellularLocation>
        <location evidence="1">Cytoplasm</location>
    </subcellularLocation>
</comment>
<evidence type="ECO:0000259" key="6">
    <source>
        <dbReference type="PROSITE" id="PS50104"/>
    </source>
</evidence>
<dbReference type="OrthoDB" id="10037120at2759"/>
<dbReference type="GO" id="GO:0002755">
    <property type="term" value="P:MyD88-dependent toll-like receptor signaling pathway"/>
    <property type="evidence" value="ECO:0007669"/>
    <property type="project" value="InterPro"/>
</dbReference>
<protein>
    <recommendedName>
        <fullName evidence="9">Myeloid differentiation primary response protein MyD88</fullName>
    </recommendedName>
</protein>
<dbReference type="PANTHER" id="PTHR15079:SF3">
    <property type="entry name" value="MYELOID DIFFERENTIATION PRIMARY RESPONSE PROTEIN MYD88"/>
    <property type="match status" value="1"/>
</dbReference>
<evidence type="ECO:0000256" key="3">
    <source>
        <dbReference type="ARBA" id="ARBA00023198"/>
    </source>
</evidence>
<evidence type="ECO:0000256" key="2">
    <source>
        <dbReference type="ARBA" id="ARBA00022490"/>
    </source>
</evidence>
<dbReference type="GO" id="GO:0005886">
    <property type="term" value="C:plasma membrane"/>
    <property type="evidence" value="ECO:0007669"/>
    <property type="project" value="TreeGrafter"/>
</dbReference>
<keyword evidence="8" id="KW-1185">Reference proteome</keyword>
<feature type="domain" description="Death" evidence="5">
    <location>
        <begin position="44"/>
        <end position="107"/>
    </location>
</feature>
<evidence type="ECO:0000259" key="5">
    <source>
        <dbReference type="PROSITE" id="PS50017"/>
    </source>
</evidence>
<dbReference type="Gene3D" id="3.40.50.10140">
    <property type="entry name" value="Toll/interleukin-1 receptor homology (TIR) domain"/>
    <property type="match status" value="1"/>
</dbReference>
<keyword evidence="2" id="KW-0963">Cytoplasm</keyword>
<dbReference type="GO" id="GO:0045087">
    <property type="term" value="P:innate immune response"/>
    <property type="evidence" value="ECO:0007669"/>
    <property type="project" value="TreeGrafter"/>
</dbReference>
<feature type="region of interest" description="Disordered" evidence="4">
    <location>
        <begin position="333"/>
        <end position="391"/>
    </location>
</feature>
<dbReference type="InterPro" id="IPR035897">
    <property type="entry name" value="Toll_tir_struct_dom_sf"/>
</dbReference>
<organism evidence="7 8">
    <name type="scientific">Chrysodeixis includens</name>
    <name type="common">Soybean looper</name>
    <name type="synonym">Pseudoplusia includens</name>
    <dbReference type="NCBI Taxonomy" id="689277"/>
    <lineage>
        <taxon>Eukaryota</taxon>
        <taxon>Metazoa</taxon>
        <taxon>Ecdysozoa</taxon>
        <taxon>Arthropoda</taxon>
        <taxon>Hexapoda</taxon>
        <taxon>Insecta</taxon>
        <taxon>Pterygota</taxon>
        <taxon>Neoptera</taxon>
        <taxon>Endopterygota</taxon>
        <taxon>Lepidoptera</taxon>
        <taxon>Glossata</taxon>
        <taxon>Ditrysia</taxon>
        <taxon>Noctuoidea</taxon>
        <taxon>Noctuidae</taxon>
        <taxon>Plusiinae</taxon>
        <taxon>Chrysodeixis</taxon>
    </lineage>
</organism>
<accession>A0A9P0C2J5</accession>
<dbReference type="Proteomes" id="UP001154114">
    <property type="component" value="Chromosome 5"/>
</dbReference>
<evidence type="ECO:0008006" key="9">
    <source>
        <dbReference type="Google" id="ProtNLM"/>
    </source>
</evidence>